<dbReference type="InterPro" id="IPR050697">
    <property type="entry name" value="Adenylyl/Guanylyl_Cyclase_3/4"/>
</dbReference>
<dbReference type="SMART" id="SM00044">
    <property type="entry name" value="CYCc"/>
    <property type="match status" value="1"/>
</dbReference>
<keyword evidence="1" id="KW-0812">Transmembrane</keyword>
<proteinExistence type="predicted"/>
<evidence type="ECO:0000256" key="1">
    <source>
        <dbReference type="SAM" id="Phobius"/>
    </source>
</evidence>
<dbReference type="SUPFAM" id="SSF55073">
    <property type="entry name" value="Nucleotide cyclase"/>
    <property type="match status" value="1"/>
</dbReference>
<dbReference type="GO" id="GO:0009190">
    <property type="term" value="P:cyclic nucleotide biosynthetic process"/>
    <property type="evidence" value="ECO:0007669"/>
    <property type="project" value="InterPro"/>
</dbReference>
<organism evidence="3 4">
    <name type="scientific">Acrasis kona</name>
    <dbReference type="NCBI Taxonomy" id="1008807"/>
    <lineage>
        <taxon>Eukaryota</taxon>
        <taxon>Discoba</taxon>
        <taxon>Heterolobosea</taxon>
        <taxon>Tetramitia</taxon>
        <taxon>Eutetramitia</taxon>
        <taxon>Acrasidae</taxon>
        <taxon>Acrasis</taxon>
    </lineage>
</organism>
<dbReference type="CDD" id="cd07302">
    <property type="entry name" value="CHD"/>
    <property type="match status" value="1"/>
</dbReference>
<dbReference type="EMBL" id="JAOPGA020001042">
    <property type="protein sequence ID" value="KAL0484432.1"/>
    <property type="molecule type" value="Genomic_DNA"/>
</dbReference>
<accession>A0AAW2Z6Y9</accession>
<gene>
    <name evidence="3" type="ORF">AKO1_005185</name>
</gene>
<dbReference type="PANTHER" id="PTHR43081:SF1">
    <property type="entry name" value="ADENYLATE CYCLASE, TERMINAL-DIFFERENTIATION SPECIFIC"/>
    <property type="match status" value="1"/>
</dbReference>
<dbReference type="PROSITE" id="PS50125">
    <property type="entry name" value="GUANYLATE_CYCLASE_2"/>
    <property type="match status" value="1"/>
</dbReference>
<dbReference type="Gene3D" id="3.30.70.1230">
    <property type="entry name" value="Nucleotide cyclase"/>
    <property type="match status" value="1"/>
</dbReference>
<name>A0AAW2Z6Y9_9EUKA</name>
<comment type="caution">
    <text evidence="3">The sequence shown here is derived from an EMBL/GenBank/DDBJ whole genome shotgun (WGS) entry which is preliminary data.</text>
</comment>
<dbReference type="GO" id="GO:0035556">
    <property type="term" value="P:intracellular signal transduction"/>
    <property type="evidence" value="ECO:0007669"/>
    <property type="project" value="InterPro"/>
</dbReference>
<dbReference type="InterPro" id="IPR029787">
    <property type="entry name" value="Nucleotide_cyclase"/>
</dbReference>
<feature type="domain" description="Guanylate cyclase" evidence="2">
    <location>
        <begin position="506"/>
        <end position="638"/>
    </location>
</feature>
<dbReference type="InterPro" id="IPR001054">
    <property type="entry name" value="A/G_cyclase"/>
</dbReference>
<dbReference type="Pfam" id="PF00211">
    <property type="entry name" value="Guanylate_cyc"/>
    <property type="match status" value="1"/>
</dbReference>
<keyword evidence="1" id="KW-0472">Membrane</keyword>
<feature type="transmembrane region" description="Helical" evidence="1">
    <location>
        <begin position="404"/>
        <end position="432"/>
    </location>
</feature>
<evidence type="ECO:0000259" key="2">
    <source>
        <dbReference type="PROSITE" id="PS50125"/>
    </source>
</evidence>
<evidence type="ECO:0000313" key="4">
    <source>
        <dbReference type="Proteomes" id="UP001431209"/>
    </source>
</evidence>
<dbReference type="Proteomes" id="UP001431209">
    <property type="component" value="Unassembled WGS sequence"/>
</dbReference>
<keyword evidence="1" id="KW-1133">Transmembrane helix</keyword>
<evidence type="ECO:0000313" key="3">
    <source>
        <dbReference type="EMBL" id="KAL0484432.1"/>
    </source>
</evidence>
<sequence length="754" mass="83172">MSNSYQIPRSPSVGSIQSIDYVREDVESVDDSTLVSVQKDGKGGILWCLSNAWSLQVLIIILFTAGIAVTGVVVLLVGFFSAERGITSVSNKAQGYLKLQMVEYVQNLLSEPPRLATSALTSIYSFDPSLDLSDLKTYQTDISRLMYPTLFTSRFSTAILVPTIRDQIIGLQKTPVVVGGKSTFRMDLGVKNSTNKALEFRALNSSGLLTGPIAISVPNYNIFSRPFWIQGTTTLSLSWTPITITINPVLSLAAFLTGSFYNQSNPSQTLGVVSVLIELSSLSTFLAKAAAVTDGVEIYIMERSGLIVATSSGNFSASIAGQPARVAARTHSSSVVADSSNFLYNFYGNFSYAKDGDAFLFKDSLGVRRSLQISILLDQYGIDWVLVGVLNYDIVMSTVSSASIINIVVSVCAVIAAMTTSVVIGCCISLPLKNFASQMGRIADMKLDKQDKVTLQLKEFKMISTSMEQMRSGLSNFEKFVPADVVRSMLKKNSQIQPGVICRNLTVLFMDIKDFTTITENIEPNKLISLMSKFFAEMTAAITRNNGTVDKFIGDCIMAMWNAPDHVENHELCCIQACFDMFERLESLNRKWESKQYPKIRVRIGVNTNDNLVGNIGSPERLNYTALGDGVNVAARLEALNKRYNTPLLIGENTYHAVKEKYVCVFVDRISVKGKNKPIDVYTVVCLESESTPDVFHTRDKHEQIRIHLKENNIDKVVKLCQDLTTKDSSNIIAKLLLERLQEKPTGHLVLHEA</sequence>
<dbReference type="AlphaFoldDB" id="A0AAW2Z6Y9"/>
<feature type="transmembrane region" description="Helical" evidence="1">
    <location>
        <begin position="57"/>
        <end position="82"/>
    </location>
</feature>
<keyword evidence="4" id="KW-1185">Reference proteome</keyword>
<reference evidence="3 4" key="1">
    <citation type="submission" date="2024-03" db="EMBL/GenBank/DDBJ databases">
        <title>The Acrasis kona genome and developmental transcriptomes reveal deep origins of eukaryotic multicellular pathways.</title>
        <authorList>
            <person name="Sheikh S."/>
            <person name="Fu C.-J."/>
            <person name="Brown M.W."/>
            <person name="Baldauf S.L."/>
        </authorList>
    </citation>
    <scope>NUCLEOTIDE SEQUENCE [LARGE SCALE GENOMIC DNA]</scope>
    <source>
        <strain evidence="3 4">ATCC MYA-3509</strain>
    </source>
</reference>
<dbReference type="PANTHER" id="PTHR43081">
    <property type="entry name" value="ADENYLATE CYCLASE, TERMINAL-DIFFERENTIATION SPECIFIC-RELATED"/>
    <property type="match status" value="1"/>
</dbReference>
<protein>
    <submittedName>
        <fullName evidence="3">Cya1</fullName>
    </submittedName>
</protein>